<accession>A0A077NMB9</accession>
<comment type="caution">
    <text evidence="2">The sequence shown here is derived from an EMBL/GenBank/DDBJ whole genome shotgun (WGS) entry which is preliminary data.</text>
</comment>
<dbReference type="EMBL" id="CBSV010000239">
    <property type="protein sequence ID" value="CDH03262.1"/>
    <property type="molecule type" value="Genomic_DNA"/>
</dbReference>
<organism evidence="2">
    <name type="scientific">Xenorhabdus bovienii str. feltiae Moldova</name>
    <dbReference type="NCBI Taxonomy" id="1398200"/>
    <lineage>
        <taxon>Bacteria</taxon>
        <taxon>Pseudomonadati</taxon>
        <taxon>Pseudomonadota</taxon>
        <taxon>Gammaproteobacteria</taxon>
        <taxon>Enterobacterales</taxon>
        <taxon>Morganellaceae</taxon>
        <taxon>Xenorhabdus</taxon>
    </lineage>
</organism>
<proteinExistence type="predicted"/>
<dbReference type="HOGENOM" id="CLU_1570044_0_0_6"/>
<reference evidence="2" key="1">
    <citation type="submission" date="2013-07" db="EMBL/GenBank/DDBJ databases">
        <title>Sub-species coevolution in mutualistic symbiosis.</title>
        <authorList>
            <person name="Murfin K."/>
            <person name="Klassen J."/>
            <person name="Lee M."/>
            <person name="Forst S."/>
            <person name="Stock P."/>
            <person name="Goodrich-Blair H."/>
        </authorList>
    </citation>
    <scope>NUCLEOTIDE SEQUENCE [LARGE SCALE GENOMIC DNA]</scope>
    <source>
        <strain evidence="2">Feltiae Moldova</strain>
    </source>
</reference>
<evidence type="ECO:0000259" key="1">
    <source>
        <dbReference type="Pfam" id="PF13610"/>
    </source>
</evidence>
<evidence type="ECO:0000313" key="2">
    <source>
        <dbReference type="EMBL" id="CDH03262.1"/>
    </source>
</evidence>
<dbReference type="AlphaFoldDB" id="A0A077NMB9"/>
<gene>
    <name evidence="2" type="ORF">XBFM1_660002</name>
</gene>
<sequence>MVRTVRHRQSKEAATDMPDLQLPRHISTLPDGNTVDFLLTARRDKEAALRFFKKSIRQHGQPDGVMMDKSGANKAAVDELNKEKAKDNDIIIRQNKSLNNLIEQDHRHVKRRTRPMLGFKNFRRVQTVLAGIELVCMLRKGQYRQKEGFCRINGTSGKLPGFCASSKRCP</sequence>
<dbReference type="PANTHER" id="PTHR35528:SF3">
    <property type="entry name" value="BLL1675 PROTEIN"/>
    <property type="match status" value="1"/>
</dbReference>
<dbReference type="InterPro" id="IPR032874">
    <property type="entry name" value="DDE_dom"/>
</dbReference>
<dbReference type="Pfam" id="PF13610">
    <property type="entry name" value="DDE_Tnp_IS240"/>
    <property type="match status" value="1"/>
</dbReference>
<dbReference type="Proteomes" id="UP000028487">
    <property type="component" value="Unassembled WGS sequence"/>
</dbReference>
<name>A0A077NMB9_XENBV</name>
<protein>
    <submittedName>
        <fullName evidence="2">Transposase</fullName>
    </submittedName>
</protein>
<dbReference type="PANTHER" id="PTHR35528">
    <property type="entry name" value="BLL1675 PROTEIN"/>
    <property type="match status" value="1"/>
</dbReference>
<dbReference type="InterPro" id="IPR052183">
    <property type="entry name" value="IS_Transposase"/>
</dbReference>
<feature type="domain" description="DDE" evidence="1">
    <location>
        <begin position="31"/>
        <end position="142"/>
    </location>
</feature>